<dbReference type="AlphaFoldDB" id="A0A1G7K6S2"/>
<sequence>MAKNKKNMNHNPIHHLSMLNRRGKVSLFVGAGVSVACGLPDWETLLERTTQIAFNGNVPRAVHATNQHAPIIRARVLRSHLGDRFTIAVANALYSEPFQISPTVQEITKSGIRRICCFNYDDLLEEAYGANGFTTHSVVEGEKFNNNFRGTCIYHPHGLLPYSAAPENIKDAKIILGEQEYNSLYSNPYSWSNLIQLSLLTNYTCLFVGMSMQDPNIRRLLDAFAYLNFTHTHYAIFKSPRSGKSGNEREAARFVMKALEQDLASLKVAPIWVGSYDEIPKVIRSIRNLKEKD</sequence>
<name>A0A1G7K6S2_9RHOB</name>
<evidence type="ECO:0000313" key="2">
    <source>
        <dbReference type="Proteomes" id="UP000182284"/>
    </source>
</evidence>
<dbReference type="SUPFAM" id="SSF52467">
    <property type="entry name" value="DHS-like NAD/FAD-binding domain"/>
    <property type="match status" value="1"/>
</dbReference>
<dbReference type="Proteomes" id="UP000182284">
    <property type="component" value="Unassembled WGS sequence"/>
</dbReference>
<gene>
    <name evidence="1" type="ORF">SAMN04488117_103348</name>
</gene>
<organism evidence="1 2">
    <name type="scientific">Celeribacter baekdonensis</name>
    <dbReference type="NCBI Taxonomy" id="875171"/>
    <lineage>
        <taxon>Bacteria</taxon>
        <taxon>Pseudomonadati</taxon>
        <taxon>Pseudomonadota</taxon>
        <taxon>Alphaproteobacteria</taxon>
        <taxon>Rhodobacterales</taxon>
        <taxon>Roseobacteraceae</taxon>
        <taxon>Celeribacter</taxon>
    </lineage>
</organism>
<protein>
    <submittedName>
        <fullName evidence="1">SIR2-like domain-containing protein</fullName>
    </submittedName>
</protein>
<dbReference type="Pfam" id="PF13289">
    <property type="entry name" value="SIR2_2"/>
    <property type="match status" value="1"/>
</dbReference>
<dbReference type="RefSeq" id="WP_074643345.1">
    <property type="nucleotide sequence ID" value="NZ_FNBL01000003.1"/>
</dbReference>
<accession>A0A1G7K6S2</accession>
<dbReference type="OrthoDB" id="7357874at2"/>
<dbReference type="EMBL" id="FNBL01000003">
    <property type="protein sequence ID" value="SDF32852.1"/>
    <property type="molecule type" value="Genomic_DNA"/>
</dbReference>
<proteinExistence type="predicted"/>
<reference evidence="1 2" key="1">
    <citation type="submission" date="2016-10" db="EMBL/GenBank/DDBJ databases">
        <authorList>
            <person name="de Groot N.N."/>
        </authorList>
    </citation>
    <scope>NUCLEOTIDE SEQUENCE [LARGE SCALE GENOMIC DNA]</scope>
    <source>
        <strain evidence="1 2">DSM 27375</strain>
    </source>
</reference>
<evidence type="ECO:0000313" key="1">
    <source>
        <dbReference type="EMBL" id="SDF32852.1"/>
    </source>
</evidence>
<dbReference type="InterPro" id="IPR029035">
    <property type="entry name" value="DHS-like_NAD/FAD-binding_dom"/>
</dbReference>